<comment type="function">
    <text evidence="6">Plays a role in vesicular protein sorting.</text>
</comment>
<dbReference type="Pfam" id="PF03635">
    <property type="entry name" value="Vps35"/>
    <property type="match status" value="1"/>
</dbReference>
<organism evidence="7 8">
    <name type="scientific">Anaeramoeba ignava</name>
    <name type="common">Anaerobic marine amoeba</name>
    <dbReference type="NCBI Taxonomy" id="1746090"/>
    <lineage>
        <taxon>Eukaryota</taxon>
        <taxon>Metamonada</taxon>
        <taxon>Anaeramoebidae</taxon>
        <taxon>Anaeramoeba</taxon>
    </lineage>
</organism>
<comment type="caution">
    <text evidence="7">The sequence shown here is derived from an EMBL/GenBank/DDBJ whole genome shotgun (WGS) entry which is preliminary data.</text>
</comment>
<dbReference type="GO" id="GO:0005829">
    <property type="term" value="C:cytosol"/>
    <property type="evidence" value="ECO:0007669"/>
    <property type="project" value="GOC"/>
</dbReference>
<evidence type="ECO:0000256" key="2">
    <source>
        <dbReference type="ARBA" id="ARBA00006536"/>
    </source>
</evidence>
<protein>
    <recommendedName>
        <fullName evidence="6">Vacuolar protein sorting-associated protein 35</fullName>
    </recommendedName>
</protein>
<evidence type="ECO:0000256" key="5">
    <source>
        <dbReference type="ARBA" id="ARBA00023136"/>
    </source>
</evidence>
<sequence length="822" mass="95823">MSSKGSDLTKRKESVLTPRIEQETLLQELKDKIQRSAFDMRKFLEDEQTILVLIKTTEMISELRTSALSPKNYFELYSFLLNELRNVESYLDEQVKTGLSAQELYKVVQFTGQVIPRLYLLITAGSVLINTEEVPIKDILQDLNKMCRGIQHPTRGIFLRYYLTQMVKDKLPDITTQNSEMHGTVEDSINFIISNFIEMNKLWIRMQHQTPFGNLSEIGKKYVHTMLGKERTELGMLVGTNLSRLAQLEGVTVEIYSQNVLPLILHQIIDCNDKIAQEYLFVVMIQAFPDEFHLETLETLLKSLEELNPNVDIKEILQELMQRLVIYFKTNRAAENQEHKIFTTFSDSISRISQKKVLKQTDLLIILRCLLQIGFSLNLNRIDYVDYVFQSAFRLLNNEIIKQDDSNVVTQMIQEVIQSYNNVIVLIEIESFPHLTNLLPLAEQRKIANNLIENVLKSQTIIEEIEKLQRFFNLIQILLNHPINQNDLQFDSDFQKEQSALCKVIHFFYSDDIEKYFLIFQLLIKELNGTGKVRMKNYIFPLIFSGLKLAQKMRENERNKSEFSISFNQLFDSISTILENLINFFPEVAFKLFLQTAQAANKCRLEKVAYEMMLKAITIYGDVFSLRETQFKMLFSIISTLFTLNYIGNEYFSFLAVQCAIHSKKLVQPIHQAKAICCCSRFFYLQDSLIPTNSLENSQNQKRSIQFHDDKKLVGCLSKAIRIASSSIEFPVSLESLFEILDVCLIFFETQKTNINIEYINTLIELIIQVKEKNQSQPQVLFPQNSLVFINQMIRKFIKKKKGEKKEIYLEINFQKLKKTFN</sequence>
<dbReference type="PANTHER" id="PTHR11099:SF0">
    <property type="entry name" value="VACUOLAR PROTEIN SORTING-ASSOCIATED PROTEIN 35"/>
    <property type="match status" value="1"/>
</dbReference>
<dbReference type="GO" id="GO:0030906">
    <property type="term" value="C:retromer, cargo-selective complex"/>
    <property type="evidence" value="ECO:0007669"/>
    <property type="project" value="InterPro"/>
</dbReference>
<dbReference type="InterPro" id="IPR042491">
    <property type="entry name" value="Vps35_C"/>
</dbReference>
<keyword evidence="4 6" id="KW-0653">Protein transport</keyword>
<dbReference type="PANTHER" id="PTHR11099">
    <property type="entry name" value="VACUOLAR SORTING PROTEIN 35"/>
    <property type="match status" value="1"/>
</dbReference>
<keyword evidence="8" id="KW-1185">Reference proteome</keyword>
<evidence type="ECO:0000313" key="8">
    <source>
        <dbReference type="Proteomes" id="UP001149090"/>
    </source>
</evidence>
<gene>
    <name evidence="7" type="ORF">M0811_08315</name>
</gene>
<dbReference type="InterPro" id="IPR005378">
    <property type="entry name" value="Vps35"/>
</dbReference>
<evidence type="ECO:0000256" key="1">
    <source>
        <dbReference type="ARBA" id="ARBA00004170"/>
    </source>
</evidence>
<dbReference type="GO" id="GO:0042147">
    <property type="term" value="P:retrograde transport, endosome to Golgi"/>
    <property type="evidence" value="ECO:0007669"/>
    <property type="project" value="InterPro"/>
</dbReference>
<dbReference type="OrthoDB" id="10258141at2759"/>
<dbReference type="GO" id="GO:0005770">
    <property type="term" value="C:late endosome"/>
    <property type="evidence" value="ECO:0007669"/>
    <property type="project" value="TreeGrafter"/>
</dbReference>
<accession>A0A9Q0RB39</accession>
<evidence type="ECO:0000256" key="6">
    <source>
        <dbReference type="PIRNR" id="PIRNR009375"/>
    </source>
</evidence>
<comment type="similarity">
    <text evidence="2 6">Belongs to the VPS35 family.</text>
</comment>
<evidence type="ECO:0000313" key="7">
    <source>
        <dbReference type="EMBL" id="KAJ5073751.1"/>
    </source>
</evidence>
<dbReference type="PIRSF" id="PIRSF009375">
    <property type="entry name" value="Retromer_Vps35"/>
    <property type="match status" value="1"/>
</dbReference>
<dbReference type="Gene3D" id="1.25.40.660">
    <property type="entry name" value="Vacuolar protein sorting-associated protein 35, helical subcomplex Vps35-C"/>
    <property type="match status" value="1"/>
</dbReference>
<evidence type="ECO:0000256" key="3">
    <source>
        <dbReference type="ARBA" id="ARBA00022448"/>
    </source>
</evidence>
<keyword evidence="3 6" id="KW-0813">Transport</keyword>
<dbReference type="OMA" id="GHAREKE"/>
<comment type="subcellular location">
    <subcellularLocation>
        <location evidence="1">Membrane</location>
        <topology evidence="1">Peripheral membrane protein</topology>
    </subcellularLocation>
</comment>
<keyword evidence="5" id="KW-0472">Membrane</keyword>
<dbReference type="GO" id="GO:0006886">
    <property type="term" value="P:intracellular protein transport"/>
    <property type="evidence" value="ECO:0007669"/>
    <property type="project" value="TreeGrafter"/>
</dbReference>
<proteinExistence type="inferred from homology"/>
<reference evidence="7" key="1">
    <citation type="submission" date="2022-10" db="EMBL/GenBank/DDBJ databases">
        <title>Novel sulphate-reducing endosymbionts in the free-living metamonad Anaeramoeba.</title>
        <authorList>
            <person name="Jerlstrom-Hultqvist J."/>
            <person name="Cepicka I."/>
            <person name="Gallot-Lavallee L."/>
            <person name="Salas-Leiva D."/>
            <person name="Curtis B.A."/>
            <person name="Zahonova K."/>
            <person name="Pipaliya S."/>
            <person name="Dacks J."/>
            <person name="Roger A.J."/>
        </authorList>
    </citation>
    <scope>NUCLEOTIDE SEQUENCE</scope>
    <source>
        <strain evidence="7">BMAN</strain>
    </source>
</reference>
<dbReference type="AlphaFoldDB" id="A0A9Q0RB39"/>
<name>A0A9Q0RB39_ANAIG</name>
<evidence type="ECO:0000256" key="4">
    <source>
        <dbReference type="ARBA" id="ARBA00022927"/>
    </source>
</evidence>
<dbReference type="Proteomes" id="UP001149090">
    <property type="component" value="Unassembled WGS sequence"/>
</dbReference>
<dbReference type="EMBL" id="JAPDFW010000072">
    <property type="protein sequence ID" value="KAJ5073751.1"/>
    <property type="molecule type" value="Genomic_DNA"/>
</dbReference>